<feature type="domain" description="CCHC-type" evidence="3">
    <location>
        <begin position="95"/>
        <end position="109"/>
    </location>
</feature>
<dbReference type="PANTHER" id="PTHR23002">
    <property type="entry name" value="ZINC FINGER CCHC DOMAIN CONTAINING PROTEIN"/>
    <property type="match status" value="1"/>
</dbReference>
<sequence>MHQTPNSNDENSAPKAAHPESHIVKLMSVGSPTFSSLQEPIKDEDSLHKGRKRKATTQAVQISPICHHEIENIHTTELPSACQYVKDRLTGKITCMVCGKEGHYTCDCPMKDQEEKVICTLCNKVGHCHLWCCRQNVSENHACHRCGEKGHYANKKLSHFGEKCSHNREISCSSCDTNHLLGDCPMGKITCFLCEGKHHVPAQCRLSPILTIATQYHRESLRATLNKLMTETSSGTLTPVKPSRKLPHHEAVPKVSNFSSSNGQGHSAKKKPMRSEVTDSDKTNQATMKNKAAMLASKITCFNCHEEGHYAHGCPRKKSSGELGLHDVACPKKKPARELELCDITCFTCHKKGHKSNTCPKNCPKKGRCGELKLSDVICFKCHNKGHYMNGCPEKKPLGELELSDVICLKCHEKGHYTYSCPQLLFL</sequence>
<dbReference type="SMART" id="SM00343">
    <property type="entry name" value="ZnF_C2HC"/>
    <property type="match status" value="7"/>
</dbReference>
<dbReference type="Gramene" id="KXG39457">
    <property type="protein sequence ID" value="KXG39457"/>
    <property type="gene ID" value="SORBI_3001G384900"/>
</dbReference>
<evidence type="ECO:0000313" key="5">
    <source>
        <dbReference type="Proteomes" id="UP000000768"/>
    </source>
</evidence>
<dbReference type="InParanoid" id="A0A1B6QNH4"/>
<protein>
    <recommendedName>
        <fullName evidence="3">CCHC-type domain-containing protein</fullName>
    </recommendedName>
</protein>
<dbReference type="EMBL" id="CM000760">
    <property type="protein sequence ID" value="KXG39457.1"/>
    <property type="molecule type" value="Genomic_DNA"/>
</dbReference>
<name>A0A1B6QNH4_SORBI</name>
<dbReference type="GO" id="GO:0005737">
    <property type="term" value="C:cytoplasm"/>
    <property type="evidence" value="ECO:0000318"/>
    <property type="project" value="GO_Central"/>
</dbReference>
<dbReference type="PROSITE" id="PS50158">
    <property type="entry name" value="ZF_CCHC"/>
    <property type="match status" value="5"/>
</dbReference>
<feature type="domain" description="CCHC-type" evidence="3">
    <location>
        <begin position="346"/>
        <end position="361"/>
    </location>
</feature>
<feature type="domain" description="CCHC-type" evidence="3">
    <location>
        <begin position="301"/>
        <end position="316"/>
    </location>
</feature>
<dbReference type="Gene3D" id="4.10.60.10">
    <property type="entry name" value="Zinc finger, CCHC-type"/>
    <property type="match status" value="2"/>
</dbReference>
<feature type="domain" description="CCHC-type" evidence="3">
    <location>
        <begin position="408"/>
        <end position="423"/>
    </location>
</feature>
<evidence type="ECO:0000256" key="2">
    <source>
        <dbReference type="SAM" id="MobiDB-lite"/>
    </source>
</evidence>
<dbReference type="STRING" id="4558.A0A1B6QNH4"/>
<dbReference type="AlphaFoldDB" id="A0A1B6QNH4"/>
<dbReference type="Proteomes" id="UP000000768">
    <property type="component" value="Chromosome 1"/>
</dbReference>
<dbReference type="GO" id="GO:0003729">
    <property type="term" value="F:mRNA binding"/>
    <property type="evidence" value="ECO:0000318"/>
    <property type="project" value="GO_Central"/>
</dbReference>
<feature type="region of interest" description="Disordered" evidence="2">
    <location>
        <begin position="34"/>
        <end position="54"/>
    </location>
</feature>
<dbReference type="FunCoup" id="A0A1B6QNH4">
    <property type="interactions" value="159"/>
</dbReference>
<keyword evidence="1" id="KW-0479">Metal-binding</keyword>
<dbReference type="OMA" id="RVRDCPE"/>
<reference evidence="4 5" key="1">
    <citation type="journal article" date="2009" name="Nature">
        <title>The Sorghum bicolor genome and the diversification of grasses.</title>
        <authorList>
            <person name="Paterson A.H."/>
            <person name="Bowers J.E."/>
            <person name="Bruggmann R."/>
            <person name="Dubchak I."/>
            <person name="Grimwood J."/>
            <person name="Gundlach H."/>
            <person name="Haberer G."/>
            <person name="Hellsten U."/>
            <person name="Mitros T."/>
            <person name="Poliakov A."/>
            <person name="Schmutz J."/>
            <person name="Spannagl M."/>
            <person name="Tang H."/>
            <person name="Wang X."/>
            <person name="Wicker T."/>
            <person name="Bharti A.K."/>
            <person name="Chapman J."/>
            <person name="Feltus F.A."/>
            <person name="Gowik U."/>
            <person name="Grigoriev I.V."/>
            <person name="Lyons E."/>
            <person name="Maher C.A."/>
            <person name="Martis M."/>
            <person name="Narechania A."/>
            <person name="Otillar R.P."/>
            <person name="Penning B.W."/>
            <person name="Salamov A.A."/>
            <person name="Wang Y."/>
            <person name="Zhang L."/>
            <person name="Carpita N.C."/>
            <person name="Freeling M."/>
            <person name="Gingle A.R."/>
            <person name="Hash C.T."/>
            <person name="Keller B."/>
            <person name="Klein P."/>
            <person name="Kresovich S."/>
            <person name="McCann M.C."/>
            <person name="Ming R."/>
            <person name="Peterson D.G."/>
            <person name="Mehboob-ur-Rahman"/>
            <person name="Ware D."/>
            <person name="Westhoff P."/>
            <person name="Mayer K.F."/>
            <person name="Messing J."/>
            <person name="Rokhsar D.S."/>
        </authorList>
    </citation>
    <scope>NUCLEOTIDE SEQUENCE [LARGE SCALE GENOMIC DNA]</scope>
    <source>
        <strain evidence="5">cv. BTx623</strain>
    </source>
</reference>
<organism evidence="4 5">
    <name type="scientific">Sorghum bicolor</name>
    <name type="common">Sorghum</name>
    <name type="synonym">Sorghum vulgare</name>
    <dbReference type="NCBI Taxonomy" id="4558"/>
    <lineage>
        <taxon>Eukaryota</taxon>
        <taxon>Viridiplantae</taxon>
        <taxon>Streptophyta</taxon>
        <taxon>Embryophyta</taxon>
        <taxon>Tracheophyta</taxon>
        <taxon>Spermatophyta</taxon>
        <taxon>Magnoliopsida</taxon>
        <taxon>Liliopsida</taxon>
        <taxon>Poales</taxon>
        <taxon>Poaceae</taxon>
        <taxon>PACMAD clade</taxon>
        <taxon>Panicoideae</taxon>
        <taxon>Andropogonodae</taxon>
        <taxon>Andropogoneae</taxon>
        <taxon>Sorghinae</taxon>
        <taxon>Sorghum</taxon>
    </lineage>
</organism>
<keyword evidence="5" id="KW-1185">Reference proteome</keyword>
<dbReference type="InterPro" id="IPR036875">
    <property type="entry name" value="Znf_CCHC_sf"/>
</dbReference>
<dbReference type="GO" id="GO:2000767">
    <property type="term" value="P:positive regulation of cytoplasmic translation"/>
    <property type="evidence" value="ECO:0000318"/>
    <property type="project" value="GO_Central"/>
</dbReference>
<dbReference type="OrthoDB" id="604989at2759"/>
<dbReference type="GO" id="GO:0045182">
    <property type="term" value="F:translation regulator activity"/>
    <property type="evidence" value="ECO:0000318"/>
    <property type="project" value="GO_Central"/>
</dbReference>
<dbReference type="InterPro" id="IPR001878">
    <property type="entry name" value="Znf_CCHC"/>
</dbReference>
<accession>A0A1B6QNH4</accession>
<evidence type="ECO:0000313" key="4">
    <source>
        <dbReference type="EMBL" id="KXG39457.1"/>
    </source>
</evidence>
<reference evidence="5" key="2">
    <citation type="journal article" date="2018" name="Plant J.">
        <title>The Sorghum bicolor reference genome: improved assembly, gene annotations, a transcriptome atlas, and signatures of genome organization.</title>
        <authorList>
            <person name="McCormick R.F."/>
            <person name="Truong S.K."/>
            <person name="Sreedasyam A."/>
            <person name="Jenkins J."/>
            <person name="Shu S."/>
            <person name="Sims D."/>
            <person name="Kennedy M."/>
            <person name="Amirebrahimi M."/>
            <person name="Weers B.D."/>
            <person name="McKinley B."/>
            <person name="Mattison A."/>
            <person name="Morishige D.T."/>
            <person name="Grimwood J."/>
            <person name="Schmutz J."/>
            <person name="Mullet J.E."/>
        </authorList>
    </citation>
    <scope>NUCLEOTIDE SEQUENCE [LARGE SCALE GENOMIC DNA]</scope>
    <source>
        <strain evidence="5">cv. BTx623</strain>
    </source>
</reference>
<keyword evidence="1" id="KW-0863">Zinc-finger</keyword>
<feature type="domain" description="CCHC-type" evidence="3">
    <location>
        <begin position="379"/>
        <end position="394"/>
    </location>
</feature>
<dbReference type="InterPro" id="IPR051714">
    <property type="entry name" value="Znf_CCHC_NABP"/>
</dbReference>
<feature type="compositionally biased region" description="Polar residues" evidence="2">
    <location>
        <begin position="256"/>
        <end position="265"/>
    </location>
</feature>
<feature type="compositionally biased region" description="Basic and acidic residues" evidence="2">
    <location>
        <begin position="273"/>
        <end position="282"/>
    </location>
</feature>
<gene>
    <name evidence="4" type="ORF">SORBI_3001G384900</name>
</gene>
<evidence type="ECO:0000259" key="3">
    <source>
        <dbReference type="PROSITE" id="PS50158"/>
    </source>
</evidence>
<dbReference type="GO" id="GO:0008270">
    <property type="term" value="F:zinc ion binding"/>
    <property type="evidence" value="ECO:0007669"/>
    <property type="project" value="UniProtKB-KW"/>
</dbReference>
<dbReference type="SUPFAM" id="SSF57756">
    <property type="entry name" value="Retrovirus zinc finger-like domains"/>
    <property type="match status" value="3"/>
</dbReference>
<evidence type="ECO:0000256" key="1">
    <source>
        <dbReference type="PROSITE-ProRule" id="PRU00047"/>
    </source>
</evidence>
<feature type="region of interest" description="Disordered" evidence="2">
    <location>
        <begin position="232"/>
        <end position="285"/>
    </location>
</feature>
<keyword evidence="1" id="KW-0862">Zinc</keyword>
<dbReference type="GO" id="GO:0003727">
    <property type="term" value="F:single-stranded RNA binding"/>
    <property type="evidence" value="ECO:0000318"/>
    <property type="project" value="GO_Central"/>
</dbReference>
<proteinExistence type="predicted"/>